<reference evidence="7" key="1">
    <citation type="submission" date="2021-07" db="EMBL/GenBank/DDBJ databases">
        <title>Draft genome of Mortierella alpina, strain LL118, isolated from an aspen leaf litter sample.</title>
        <authorList>
            <person name="Yang S."/>
            <person name="Vinatzer B.A."/>
        </authorList>
    </citation>
    <scope>NUCLEOTIDE SEQUENCE</scope>
    <source>
        <strain evidence="7">LL118</strain>
    </source>
</reference>
<dbReference type="InterPro" id="IPR012675">
    <property type="entry name" value="Beta-grasp_dom_sf"/>
</dbReference>
<dbReference type="PROSITE" id="PS51710">
    <property type="entry name" value="G_OBG"/>
    <property type="match status" value="1"/>
</dbReference>
<dbReference type="SUPFAM" id="SSF52540">
    <property type="entry name" value="P-loop containing nucleoside triphosphate hydrolases"/>
    <property type="match status" value="1"/>
</dbReference>
<feature type="compositionally biased region" description="Basic and acidic residues" evidence="3">
    <location>
        <begin position="781"/>
        <end position="796"/>
    </location>
</feature>
<feature type="compositionally biased region" description="Basic and acidic residues" evidence="3">
    <location>
        <begin position="805"/>
        <end position="833"/>
    </location>
</feature>
<dbReference type="InterPro" id="IPR031167">
    <property type="entry name" value="G_OBG"/>
</dbReference>
<dbReference type="PRINTS" id="PR00326">
    <property type="entry name" value="GTP1OBG"/>
</dbReference>
<proteinExistence type="predicted"/>
<protein>
    <submittedName>
        <fullName evidence="7">Uncharacterized protein</fullName>
    </submittedName>
</protein>
<keyword evidence="4" id="KW-0812">Transmembrane</keyword>
<evidence type="ECO:0000259" key="6">
    <source>
        <dbReference type="PROSITE" id="PS51880"/>
    </source>
</evidence>
<dbReference type="SMART" id="SM00612">
    <property type="entry name" value="Kelch"/>
    <property type="match status" value="3"/>
</dbReference>
<evidence type="ECO:0000256" key="2">
    <source>
        <dbReference type="ARBA" id="ARBA00023134"/>
    </source>
</evidence>
<feature type="region of interest" description="Disordered" evidence="3">
    <location>
        <begin position="763"/>
        <end position="851"/>
    </location>
</feature>
<feature type="compositionally biased region" description="Polar residues" evidence="3">
    <location>
        <begin position="920"/>
        <end position="931"/>
    </location>
</feature>
<dbReference type="Gene3D" id="3.10.20.30">
    <property type="match status" value="1"/>
</dbReference>
<dbReference type="AlphaFoldDB" id="A0A9P8A0T3"/>
<dbReference type="EMBL" id="JAIFTL010000156">
    <property type="protein sequence ID" value="KAG9322277.1"/>
    <property type="molecule type" value="Genomic_DNA"/>
</dbReference>
<dbReference type="Pfam" id="PF24681">
    <property type="entry name" value="Kelch_KLHDC2_KLHL20_DRC7"/>
    <property type="match status" value="1"/>
</dbReference>
<accession>A0A9P8A0T3</accession>
<dbReference type="GO" id="GO:0005525">
    <property type="term" value="F:GTP binding"/>
    <property type="evidence" value="ECO:0007669"/>
    <property type="project" value="UniProtKB-KW"/>
</dbReference>
<dbReference type="InterPro" id="IPR005225">
    <property type="entry name" value="Small_GTP-bd"/>
</dbReference>
<evidence type="ECO:0000313" key="7">
    <source>
        <dbReference type="EMBL" id="KAG9322277.1"/>
    </source>
</evidence>
<dbReference type="SUPFAM" id="SSF117281">
    <property type="entry name" value="Kelch motif"/>
    <property type="match status" value="1"/>
</dbReference>
<feature type="region of interest" description="Disordered" evidence="3">
    <location>
        <begin position="894"/>
        <end position="950"/>
    </location>
</feature>
<dbReference type="InterPro" id="IPR031662">
    <property type="entry name" value="GTP-binding_2"/>
</dbReference>
<keyword evidence="1" id="KW-0547">Nucleotide-binding</keyword>
<keyword evidence="4" id="KW-0472">Membrane</keyword>
<feature type="domain" description="TGS" evidence="6">
    <location>
        <begin position="287"/>
        <end position="362"/>
    </location>
</feature>
<feature type="transmembrane region" description="Helical" evidence="4">
    <location>
        <begin position="733"/>
        <end position="755"/>
    </location>
</feature>
<dbReference type="FunFam" id="3.40.50.300:FF:000740">
    <property type="entry name" value="Putative GTP-binding protein 1"/>
    <property type="match status" value="1"/>
</dbReference>
<evidence type="ECO:0000256" key="3">
    <source>
        <dbReference type="SAM" id="MobiDB-lite"/>
    </source>
</evidence>
<dbReference type="PANTHER" id="PTHR43127">
    <property type="entry name" value="DEVELOPMENTALLY-REGULATED GTP-BINDING PROTEIN 2"/>
    <property type="match status" value="1"/>
</dbReference>
<dbReference type="Pfam" id="PF16897">
    <property type="entry name" value="MMR_HSR1_Xtn"/>
    <property type="match status" value="1"/>
</dbReference>
<dbReference type="InterPro" id="IPR015915">
    <property type="entry name" value="Kelch-typ_b-propeller"/>
</dbReference>
<dbReference type="FunFam" id="3.10.20.30:FF:000003">
    <property type="entry name" value="Developmentally-regulated GTP-binding protein 1"/>
    <property type="match status" value="1"/>
</dbReference>
<dbReference type="InterPro" id="IPR027417">
    <property type="entry name" value="P-loop_NTPase"/>
</dbReference>
<dbReference type="InterPro" id="IPR004095">
    <property type="entry name" value="TGS"/>
</dbReference>
<name>A0A9P8A0T3_MORAP</name>
<dbReference type="GO" id="GO:0003924">
    <property type="term" value="F:GTPase activity"/>
    <property type="evidence" value="ECO:0007669"/>
    <property type="project" value="InterPro"/>
</dbReference>
<dbReference type="GO" id="GO:1903833">
    <property type="term" value="P:positive regulation of cellular response to amino acid starvation"/>
    <property type="evidence" value="ECO:0007669"/>
    <property type="project" value="UniProtKB-ARBA"/>
</dbReference>
<comment type="caution">
    <text evidence="7">The sequence shown here is derived from an EMBL/GenBank/DDBJ whole genome shotgun (WGS) entry which is preliminary data.</text>
</comment>
<dbReference type="CDD" id="cd01896">
    <property type="entry name" value="DRG"/>
    <property type="match status" value="1"/>
</dbReference>
<evidence type="ECO:0000256" key="4">
    <source>
        <dbReference type="SAM" id="Phobius"/>
    </source>
</evidence>
<dbReference type="InterPro" id="IPR012676">
    <property type="entry name" value="TGS-like"/>
</dbReference>
<evidence type="ECO:0000259" key="5">
    <source>
        <dbReference type="PROSITE" id="PS51710"/>
    </source>
</evidence>
<feature type="region of interest" description="Disordered" evidence="3">
    <location>
        <begin position="692"/>
        <end position="726"/>
    </location>
</feature>
<dbReference type="Gene3D" id="6.10.140.1070">
    <property type="match status" value="2"/>
</dbReference>
<dbReference type="CDD" id="cd12087">
    <property type="entry name" value="TM_EGFR-like"/>
    <property type="match status" value="1"/>
</dbReference>
<dbReference type="PROSITE" id="PS00905">
    <property type="entry name" value="GTP1_OBG"/>
    <property type="match status" value="1"/>
</dbReference>
<dbReference type="NCBIfam" id="TIGR00231">
    <property type="entry name" value="small_GTP"/>
    <property type="match status" value="1"/>
</dbReference>
<dbReference type="InterPro" id="IPR006074">
    <property type="entry name" value="GTP1-OBG_CS"/>
</dbReference>
<organism evidence="7 8">
    <name type="scientific">Mortierella alpina</name>
    <name type="common">Oleaginous fungus</name>
    <name type="synonym">Mortierella renispora</name>
    <dbReference type="NCBI Taxonomy" id="64518"/>
    <lineage>
        <taxon>Eukaryota</taxon>
        <taxon>Fungi</taxon>
        <taxon>Fungi incertae sedis</taxon>
        <taxon>Mucoromycota</taxon>
        <taxon>Mortierellomycotina</taxon>
        <taxon>Mortierellomycetes</taxon>
        <taxon>Mortierellales</taxon>
        <taxon>Mortierellaceae</taxon>
        <taxon>Mortierella</taxon>
    </lineage>
</organism>
<keyword evidence="4" id="KW-1133">Transmembrane helix</keyword>
<gene>
    <name evidence="7" type="ORF">KVV02_006700</name>
</gene>
<feature type="compositionally biased region" description="Low complexity" evidence="3">
    <location>
        <begin position="700"/>
        <end position="716"/>
    </location>
</feature>
<dbReference type="Gene3D" id="2.120.10.80">
    <property type="entry name" value="Kelch-type beta propeller"/>
    <property type="match status" value="2"/>
</dbReference>
<dbReference type="InterPro" id="IPR045001">
    <property type="entry name" value="DRG"/>
</dbReference>
<dbReference type="SUPFAM" id="SSF81271">
    <property type="entry name" value="TGS-like"/>
    <property type="match status" value="1"/>
</dbReference>
<feature type="domain" description="OBG-type G" evidence="5">
    <location>
        <begin position="62"/>
        <end position="287"/>
    </location>
</feature>
<evidence type="ECO:0000256" key="1">
    <source>
        <dbReference type="ARBA" id="ARBA00022741"/>
    </source>
</evidence>
<sequence length="950" mass="103083">MGILEKIADIEKEISKTQKNKATEYHLGLLKAKLAKYRVQLLDPGKSAVKGEGFDVMKSGDARVALIGFPSVGKSTLLNKLTNTHSEACAYEFTTLTCIPGKIEYNGANIQLLDLPGIIEGAAQGKGRGRQVIAVARTADLIMIMLDATKSVTQREKLESELEAVGIRLNTQRPNVYFKIKTGGGISFNATCKLTTLTEKMVHHILHDYRIFNAEVLIREDITVDEFIDVVLGNRKYIQAIYCYNKIDSITIEQVDELARTPQTLVVSCEMDLNMDFLVETIWKNLRLLRVYTKKRGEYPDFEGGLIIRAGSTIEHVCHAIHRSLVAEFKYALVWGRSAKHNPQRVGLSHLVDNEDVMKVIFSILAAFAVITTTSAEPAKNTVGHTATLIDNTVFILGGSQAAGQATNAAYSIILGQPGGYKNATFLDITKLSNFQARDFHVSMKTEGGIMVNCGTIDGPTTSCDLLNPIKYNSSIMASASSSPPVRGGMAVGISNTRQQAYIVGGGTAAAPSADMSVLTTTGLNWRSGTPMPIALIYHTATYVEGKVNGLVVLGGQTPGGAIGLGTASIFSTASSNWTSQPLTGTIPTARFGHTAVNDGTGTIYVYGGVPSANGQPMNDAFALDTSTWVWRRIPVTAEARAFHASVLLPDSTILHTFGQSGPSVASAVNTFAIHDPKTNTWDLSTPIFVVATESPNKPPDSSNNPNDPNFQHPGTTPGGANGGEGKKSTSNLGMILGIVVGCLFILVLAGLFILRQRRRKNGPRRYSVGGGVGGKLGKNKTGDAHHKYEESDKTKLARSFTIREPADAYVRDDRDLEQSQHGRYKSDGDSRHNNNHGSGSAPYYGDRRSSNGGTIIEYELTDTSGQAYGPGSVAERKRYVEEQQRQFMDEYDNIYTAGPPTPRSEQSSLPQLRVDHSPSLGSRSPRTPRTNYKRNDGYDEDIDSYYNYK</sequence>
<dbReference type="Proteomes" id="UP000717515">
    <property type="component" value="Unassembled WGS sequence"/>
</dbReference>
<evidence type="ECO:0000313" key="8">
    <source>
        <dbReference type="Proteomes" id="UP000717515"/>
    </source>
</evidence>
<dbReference type="PROSITE" id="PS51880">
    <property type="entry name" value="TGS"/>
    <property type="match status" value="1"/>
</dbReference>
<dbReference type="InterPro" id="IPR006073">
    <property type="entry name" value="GTP-bd"/>
</dbReference>
<keyword evidence="2" id="KW-0342">GTP-binding</keyword>
<dbReference type="Pfam" id="PF01926">
    <property type="entry name" value="MMR_HSR1"/>
    <property type="match status" value="1"/>
</dbReference>
<dbReference type="InterPro" id="IPR006652">
    <property type="entry name" value="Kelch_1"/>
</dbReference>
<dbReference type="Pfam" id="PF02824">
    <property type="entry name" value="TGS"/>
    <property type="match status" value="1"/>
</dbReference>